<evidence type="ECO:0000313" key="3">
    <source>
        <dbReference type="Proteomes" id="UP000270296"/>
    </source>
</evidence>
<evidence type="ECO:0000313" key="2">
    <source>
        <dbReference type="EMBL" id="VDP11571.1"/>
    </source>
</evidence>
<reference evidence="4" key="1">
    <citation type="submission" date="2016-06" db="UniProtKB">
        <authorList>
            <consortium name="WormBaseParasite"/>
        </authorList>
    </citation>
    <scope>IDENTIFICATION</scope>
</reference>
<protein>
    <submittedName>
        <fullName evidence="4">NumbF domain-containing protein</fullName>
    </submittedName>
</protein>
<reference evidence="2 3" key="2">
    <citation type="submission" date="2018-11" db="EMBL/GenBank/DDBJ databases">
        <authorList>
            <consortium name="Pathogen Informatics"/>
        </authorList>
    </citation>
    <scope>NUCLEOTIDE SEQUENCE [LARGE SCALE GENOMIC DNA]</scope>
</reference>
<dbReference type="WBParaSite" id="SBAD_0000729001-mRNA-1">
    <property type="protein sequence ID" value="SBAD_0000729001-mRNA-1"/>
    <property type="gene ID" value="SBAD_0000729001"/>
</dbReference>
<feature type="compositionally biased region" description="Low complexity" evidence="1">
    <location>
        <begin position="91"/>
        <end position="101"/>
    </location>
</feature>
<sequence length="276" mass="30968">MRYVVLPHAIARPQSNLSLLERQGSLRLSCASPVKSNFRRFNSLRLTAAHDPNAVCTQQQPLRLEFIKEEEDYSAQGVRPLDKDIILSASKPAPAASSPKSQNGDSIYEAGNDRFNGGELNDRFRSFDPASNYPQTVVDFPSPTRMYSRGEEWLNSTTEKVKALRRQRSVDFQDSPKPPPVPPRRVPFLLRSSQSVTLEDSQRLKADTSPDSFSPDIQIMRHRPLQLGVGTDFNINNNNVVEVTDPFDVKWNSFGRTLATCGGNPFTEDEEETSLV</sequence>
<keyword evidence="3" id="KW-1185">Reference proteome</keyword>
<evidence type="ECO:0000313" key="4">
    <source>
        <dbReference type="WBParaSite" id="SBAD_0000729001-mRNA-1"/>
    </source>
</evidence>
<evidence type="ECO:0000256" key="1">
    <source>
        <dbReference type="SAM" id="MobiDB-lite"/>
    </source>
</evidence>
<feature type="region of interest" description="Disordered" evidence="1">
    <location>
        <begin position="91"/>
        <end position="115"/>
    </location>
</feature>
<proteinExistence type="predicted"/>
<organism evidence="4">
    <name type="scientific">Soboliphyme baturini</name>
    <dbReference type="NCBI Taxonomy" id="241478"/>
    <lineage>
        <taxon>Eukaryota</taxon>
        <taxon>Metazoa</taxon>
        <taxon>Ecdysozoa</taxon>
        <taxon>Nematoda</taxon>
        <taxon>Enoplea</taxon>
        <taxon>Dorylaimia</taxon>
        <taxon>Dioctophymatida</taxon>
        <taxon>Dioctophymatoidea</taxon>
        <taxon>Soboliphymatidae</taxon>
        <taxon>Soboliphyme</taxon>
    </lineage>
</organism>
<dbReference type="EMBL" id="UZAM01010255">
    <property type="protein sequence ID" value="VDP11571.1"/>
    <property type="molecule type" value="Genomic_DNA"/>
</dbReference>
<feature type="compositionally biased region" description="Pro residues" evidence="1">
    <location>
        <begin position="176"/>
        <end position="185"/>
    </location>
</feature>
<accession>A0A183ITS7</accession>
<dbReference type="Proteomes" id="UP000270296">
    <property type="component" value="Unassembled WGS sequence"/>
</dbReference>
<dbReference type="AlphaFoldDB" id="A0A183ITS7"/>
<name>A0A183ITS7_9BILA</name>
<gene>
    <name evidence="2" type="ORF">SBAD_LOCUS7024</name>
</gene>
<feature type="region of interest" description="Disordered" evidence="1">
    <location>
        <begin position="165"/>
        <end position="187"/>
    </location>
</feature>